<dbReference type="STRING" id="626887.J057_19730"/>
<dbReference type="PANTHER" id="PTHR11054">
    <property type="entry name" value="6-PHOSPHOGLUCONOLACTONASE"/>
    <property type="match status" value="1"/>
</dbReference>
<accession>N6VU45</accession>
<dbReference type="GO" id="GO:0005975">
    <property type="term" value="P:carbohydrate metabolic process"/>
    <property type="evidence" value="ECO:0007669"/>
    <property type="project" value="UniProtKB-UniRule"/>
</dbReference>
<evidence type="ECO:0000256" key="5">
    <source>
        <dbReference type="ARBA" id="ARBA00013198"/>
    </source>
</evidence>
<comment type="pathway">
    <text evidence="3 7">Carbohydrate degradation; pentose phosphate pathway; D-ribulose 5-phosphate from D-glucose 6-phosphate (oxidative stage): step 2/3.</text>
</comment>
<dbReference type="PATRIC" id="fig|626887.3.peg.3943"/>
<proteinExistence type="inferred from homology"/>
<dbReference type="GO" id="GO:0006098">
    <property type="term" value="P:pentose-phosphate shunt"/>
    <property type="evidence" value="ECO:0007669"/>
    <property type="project" value="UniProtKB-UniPathway"/>
</dbReference>
<evidence type="ECO:0000256" key="2">
    <source>
        <dbReference type="ARBA" id="ARBA00002681"/>
    </source>
</evidence>
<feature type="domain" description="Glucosamine/galactosamine-6-phosphate isomerase" evidence="8">
    <location>
        <begin position="17"/>
        <end position="235"/>
    </location>
</feature>
<name>N6VU45_9GAMM</name>
<dbReference type="InterPro" id="IPR039104">
    <property type="entry name" value="6PGL"/>
</dbReference>
<protein>
    <recommendedName>
        <fullName evidence="6 7">6-phosphogluconolactonase</fullName>
        <shortName evidence="7">6PGL</shortName>
        <ecNumber evidence="5 7">3.1.1.31</ecNumber>
    </recommendedName>
</protein>
<comment type="caution">
    <text evidence="9">The sequence shown here is derived from an EMBL/GenBank/DDBJ whole genome shotgun (WGS) entry which is preliminary data.</text>
</comment>
<reference evidence="9 10" key="1">
    <citation type="journal article" date="2013" name="Genome Announc.">
        <title>Genome Sequence of the Polycyclic Aromatic Hydrocarbon-Degrading Bacterium Strain Marinobacter nanhaiticus D15-8WT.</title>
        <authorList>
            <person name="Cui Z."/>
            <person name="Gao W."/>
            <person name="Li Q."/>
            <person name="Xu G."/>
            <person name="Zheng L."/>
        </authorList>
    </citation>
    <scope>NUCLEOTIDE SEQUENCE [LARGE SCALE GENOMIC DNA]</scope>
    <source>
        <strain evidence="9 10">D15-8W</strain>
    </source>
</reference>
<dbReference type="Gene3D" id="3.40.50.1360">
    <property type="match status" value="1"/>
</dbReference>
<sequence length="237" mass="25864">MPDIDWPPTITPELGESADDVAARLADAVADRLEAALQSRDRASMAVSGGSTPRPFFEKLREKPLDWSRIDITLADERWVPTDSKDSNERLLRETLLQGAASGARFIGLKQRHDTANAGQPLAEEALSQMTWPLDVLVLGMGNDGHTASLFPDAPEIDRALEESLADRCMALHPASQPQPRLSLTRSALAGASWIALHLRGQDKMDTLETAIGDMNAVRDMPIRAFLSTGVSLFWSP</sequence>
<evidence type="ECO:0000256" key="6">
    <source>
        <dbReference type="ARBA" id="ARBA00020337"/>
    </source>
</evidence>
<dbReference type="PANTHER" id="PTHR11054:SF0">
    <property type="entry name" value="6-PHOSPHOGLUCONOLACTONASE"/>
    <property type="match status" value="1"/>
</dbReference>
<dbReference type="InterPro" id="IPR006148">
    <property type="entry name" value="Glc/Gal-6P_isomerase"/>
</dbReference>
<dbReference type="InterPro" id="IPR005900">
    <property type="entry name" value="6-phosphogluconolactonase_DevB"/>
</dbReference>
<evidence type="ECO:0000313" key="9">
    <source>
        <dbReference type="EMBL" id="ENO13660.2"/>
    </source>
</evidence>
<dbReference type="Pfam" id="PF01182">
    <property type="entry name" value="Glucosamine_iso"/>
    <property type="match status" value="1"/>
</dbReference>
<evidence type="ECO:0000256" key="4">
    <source>
        <dbReference type="ARBA" id="ARBA00010662"/>
    </source>
</evidence>
<dbReference type="NCBIfam" id="TIGR01198">
    <property type="entry name" value="pgl"/>
    <property type="match status" value="1"/>
</dbReference>
<dbReference type="UniPathway" id="UPA00115">
    <property type="reaction ID" value="UER00409"/>
</dbReference>
<gene>
    <name evidence="7 9" type="primary">pgl</name>
    <name evidence="9" type="ORF">J057_19730</name>
</gene>
<keyword evidence="10" id="KW-1185">Reference proteome</keyword>
<keyword evidence="7 9" id="KW-0378">Hydrolase</keyword>
<dbReference type="AlphaFoldDB" id="N6VU45"/>
<evidence type="ECO:0000256" key="7">
    <source>
        <dbReference type="RuleBase" id="RU365095"/>
    </source>
</evidence>
<comment type="function">
    <text evidence="2 7">Hydrolysis of 6-phosphogluconolactone to 6-phosphogluconate.</text>
</comment>
<evidence type="ECO:0000313" key="10">
    <source>
        <dbReference type="Proteomes" id="UP000013165"/>
    </source>
</evidence>
<evidence type="ECO:0000259" key="8">
    <source>
        <dbReference type="Pfam" id="PF01182"/>
    </source>
</evidence>
<dbReference type="CDD" id="cd01400">
    <property type="entry name" value="6PGL"/>
    <property type="match status" value="1"/>
</dbReference>
<evidence type="ECO:0000256" key="3">
    <source>
        <dbReference type="ARBA" id="ARBA00004961"/>
    </source>
</evidence>
<organism evidence="9 10">
    <name type="scientific">Marinobacter nanhaiticus D15-8W</name>
    <dbReference type="NCBI Taxonomy" id="626887"/>
    <lineage>
        <taxon>Bacteria</taxon>
        <taxon>Pseudomonadati</taxon>
        <taxon>Pseudomonadota</taxon>
        <taxon>Gammaproteobacteria</taxon>
        <taxon>Pseudomonadales</taxon>
        <taxon>Marinobacteraceae</taxon>
        <taxon>Marinobacter</taxon>
    </lineage>
</organism>
<dbReference type="Proteomes" id="UP000013165">
    <property type="component" value="Unassembled WGS sequence"/>
</dbReference>
<dbReference type="HOGENOM" id="CLU_053947_2_1_6"/>
<dbReference type="EMBL" id="APLQ01000014">
    <property type="protein sequence ID" value="ENO13660.2"/>
    <property type="molecule type" value="Genomic_DNA"/>
</dbReference>
<dbReference type="SUPFAM" id="SSF100950">
    <property type="entry name" value="NagB/RpiA/CoA transferase-like"/>
    <property type="match status" value="1"/>
</dbReference>
<comment type="similarity">
    <text evidence="4 7">Belongs to the glucosamine/galactosamine-6-phosphate isomerase family. 6-phosphogluconolactonase subfamily.</text>
</comment>
<dbReference type="EC" id="3.1.1.31" evidence="5 7"/>
<dbReference type="GO" id="GO:0017057">
    <property type="term" value="F:6-phosphogluconolactonase activity"/>
    <property type="evidence" value="ECO:0007669"/>
    <property type="project" value="UniProtKB-UniRule"/>
</dbReference>
<dbReference type="eggNOG" id="COG0363">
    <property type="taxonomic scope" value="Bacteria"/>
</dbReference>
<dbReference type="OrthoDB" id="9810967at2"/>
<dbReference type="InterPro" id="IPR037171">
    <property type="entry name" value="NagB/RpiA_transferase-like"/>
</dbReference>
<comment type="catalytic activity">
    <reaction evidence="1 7">
        <text>6-phospho-D-glucono-1,5-lactone + H2O = 6-phospho-D-gluconate + H(+)</text>
        <dbReference type="Rhea" id="RHEA:12556"/>
        <dbReference type="ChEBI" id="CHEBI:15377"/>
        <dbReference type="ChEBI" id="CHEBI:15378"/>
        <dbReference type="ChEBI" id="CHEBI:57955"/>
        <dbReference type="ChEBI" id="CHEBI:58759"/>
        <dbReference type="EC" id="3.1.1.31"/>
    </reaction>
</comment>
<evidence type="ECO:0000256" key="1">
    <source>
        <dbReference type="ARBA" id="ARBA00000832"/>
    </source>
</evidence>